<name>A0AAU6WPK6_9FLAO</name>
<feature type="domain" description="ComEC/Rec2-related protein" evidence="2">
    <location>
        <begin position="1"/>
        <end position="91"/>
    </location>
</feature>
<evidence type="ECO:0000313" key="3">
    <source>
        <dbReference type="EMBL" id="XAO74489.1"/>
    </source>
</evidence>
<dbReference type="InterPro" id="IPR004477">
    <property type="entry name" value="ComEC_N"/>
</dbReference>
<accession>A0AAU6WPK6</accession>
<dbReference type="Pfam" id="PF03772">
    <property type="entry name" value="Competence"/>
    <property type="match status" value="1"/>
</dbReference>
<evidence type="ECO:0000313" key="4">
    <source>
        <dbReference type="Proteomes" id="UP001463665"/>
    </source>
</evidence>
<organism evidence="3 4">
    <name type="scientific">Chryseobacterium endophyticum</name>
    <dbReference type="NCBI Taxonomy" id="1854762"/>
    <lineage>
        <taxon>Bacteria</taxon>
        <taxon>Pseudomonadati</taxon>
        <taxon>Bacteroidota</taxon>
        <taxon>Flavobacteriia</taxon>
        <taxon>Flavobacteriales</taxon>
        <taxon>Weeksellaceae</taxon>
        <taxon>Chryseobacterium group</taxon>
        <taxon>Chryseobacterium</taxon>
    </lineage>
</organism>
<protein>
    <submittedName>
        <fullName evidence="3">ComEC/Rec2 family competence protein</fullName>
    </submittedName>
</protein>
<sequence>MYYFHQFSFISVFANFFIVPFSEIIIIFSFLMTAFIAFNFNSEWINTVYDLVIQLLLRIIHWFADFDSVFVENIPMNEIEVFFLFVIIYFLRFTVTKFNIKTSTRLIMSFLYS</sequence>
<dbReference type="EMBL" id="CP154834">
    <property type="protein sequence ID" value="XAO74489.1"/>
    <property type="molecule type" value="Genomic_DNA"/>
</dbReference>
<evidence type="ECO:0000259" key="2">
    <source>
        <dbReference type="Pfam" id="PF03772"/>
    </source>
</evidence>
<dbReference type="AlphaFoldDB" id="A0AAU6WPK6"/>
<gene>
    <name evidence="3" type="ORF">AAFP95_23435</name>
</gene>
<feature type="transmembrane region" description="Helical" evidence="1">
    <location>
        <begin position="12"/>
        <end position="40"/>
    </location>
</feature>
<dbReference type="Proteomes" id="UP001463665">
    <property type="component" value="Chromosome"/>
</dbReference>
<feature type="transmembrane region" description="Helical" evidence="1">
    <location>
        <begin position="47"/>
        <end position="64"/>
    </location>
</feature>
<keyword evidence="1" id="KW-0812">Transmembrane</keyword>
<dbReference type="RefSeq" id="WP_345766593.1">
    <property type="nucleotide sequence ID" value="NZ_CP154834.1"/>
</dbReference>
<proteinExistence type="predicted"/>
<keyword evidence="1" id="KW-1133">Transmembrane helix</keyword>
<evidence type="ECO:0000256" key="1">
    <source>
        <dbReference type="SAM" id="Phobius"/>
    </source>
</evidence>
<keyword evidence="4" id="KW-1185">Reference proteome</keyword>
<keyword evidence="1" id="KW-0472">Membrane</keyword>
<reference evidence="3 4" key="1">
    <citation type="submission" date="2024-04" db="EMBL/GenBank/DDBJ databases">
        <title>Genome sequencing and assembly of rice foliar adapted Chryseobacterium endophyticum OsEnb-ALM-A6.</title>
        <authorList>
            <person name="Kumar S."/>
            <person name="Javed M."/>
            <person name="Chouhan V."/>
            <person name="Charishma K."/>
            <person name="Patel A."/>
            <person name="Kumar M."/>
            <person name="Sahu K.P."/>
            <person name="Kumar A."/>
        </authorList>
    </citation>
    <scope>NUCLEOTIDE SEQUENCE [LARGE SCALE GENOMIC DNA]</scope>
    <source>
        <strain evidence="3 4">OsEnb-ALM-A6</strain>
    </source>
</reference>
<feature type="transmembrane region" description="Helical" evidence="1">
    <location>
        <begin position="76"/>
        <end position="95"/>
    </location>
</feature>